<dbReference type="EMBL" id="FRBG01000009">
    <property type="protein sequence ID" value="SHL02097.1"/>
    <property type="molecule type" value="Genomic_DNA"/>
</dbReference>
<evidence type="ECO:0000313" key="2">
    <source>
        <dbReference type="EMBL" id="KXZ40110.1"/>
    </source>
</evidence>
<name>A0A150FSV1_CLOPD</name>
<organism evidence="2 4">
    <name type="scientific">Alkalithermobacter thermoalcaliphilus JW-YL-7 = DSM 7308</name>
    <dbReference type="NCBI Taxonomy" id="1121328"/>
    <lineage>
        <taxon>Bacteria</taxon>
        <taxon>Bacillati</taxon>
        <taxon>Bacillota</taxon>
        <taxon>Clostridia</taxon>
        <taxon>Peptostreptococcales</taxon>
        <taxon>Tepidibacteraceae</taxon>
        <taxon>Alkalithermobacter</taxon>
    </lineage>
</organism>
<feature type="domain" description="GerMN" evidence="1">
    <location>
        <begin position="60"/>
        <end position="146"/>
    </location>
</feature>
<dbReference type="AlphaFoldDB" id="A0A150FSV1"/>
<evidence type="ECO:0000259" key="1">
    <source>
        <dbReference type="SMART" id="SM00909"/>
    </source>
</evidence>
<feature type="domain" description="GerMN" evidence="1">
    <location>
        <begin position="194"/>
        <end position="281"/>
    </location>
</feature>
<dbReference type="PATRIC" id="fig|1121328.3.peg.1194"/>
<dbReference type="Pfam" id="PF10646">
    <property type="entry name" value="Germane"/>
    <property type="match status" value="2"/>
</dbReference>
<dbReference type="InterPro" id="IPR019606">
    <property type="entry name" value="GerMN"/>
</dbReference>
<reference evidence="3 5" key="2">
    <citation type="submission" date="2016-11" db="EMBL/GenBank/DDBJ databases">
        <authorList>
            <person name="Varghese N."/>
            <person name="Submissions S."/>
        </authorList>
    </citation>
    <scope>NUCLEOTIDE SEQUENCE [LARGE SCALE GENOMIC DNA]</scope>
    <source>
        <strain evidence="3 5">DSM 7308</strain>
    </source>
</reference>
<dbReference type="SMART" id="SM00909">
    <property type="entry name" value="Germane"/>
    <property type="match status" value="2"/>
</dbReference>
<dbReference type="EMBL" id="LSFY01000001">
    <property type="protein sequence ID" value="KXZ40110.1"/>
    <property type="molecule type" value="Genomic_DNA"/>
</dbReference>
<proteinExistence type="predicted"/>
<evidence type="ECO:0000313" key="5">
    <source>
        <dbReference type="Proteomes" id="UP000323392"/>
    </source>
</evidence>
<dbReference type="RefSeq" id="WP_066070419.1">
    <property type="nucleotide sequence ID" value="NZ_FRBG01000009.1"/>
</dbReference>
<evidence type="ECO:0000313" key="4">
    <source>
        <dbReference type="Proteomes" id="UP000092605"/>
    </source>
</evidence>
<dbReference type="PROSITE" id="PS51257">
    <property type="entry name" value="PROKAR_LIPOPROTEIN"/>
    <property type="match status" value="1"/>
</dbReference>
<sequence length="298" mass="33944" precursor="true">MKKLNIFIFLLTFIFVTTGCNVTAKNVKKEEIKLYYANSDNTRIQWVTRPINYSNEDEKYANALKELINGPYSSDSTRNISENTKVLVLQKNDDIIHVDFSKEFLSPSTDISQTIAIITVTNTLTQFDEVKGVRITVEGKAMISPQGQPYDVLTEFDLSESRKVNIKIYLPDENAQYLIPKIKEIEIKEGESIGEKIIYELIEESNSQDYNVIPKGTELIAYSEENKIAIVNFSHDFVNNHSGGTAGETMTIYSIVNSLTELENITGVLFLIEGQRREDFGHFSFNEPFRRAENLIKP</sequence>
<dbReference type="Proteomes" id="UP000323392">
    <property type="component" value="Unassembled WGS sequence"/>
</dbReference>
<gene>
    <name evidence="2" type="ORF">JWYL7_1185</name>
    <name evidence="3" type="ORF">SAMN05661008_01316</name>
</gene>
<keyword evidence="5" id="KW-1185">Reference proteome</keyword>
<evidence type="ECO:0000313" key="3">
    <source>
        <dbReference type="EMBL" id="SHL02097.1"/>
    </source>
</evidence>
<dbReference type="STRING" id="1121328.JWYL7_1185"/>
<accession>A0A150FSV1</accession>
<protein>
    <submittedName>
        <fullName evidence="2">Lipoprotein LpqB, GerMN domain-containing protein</fullName>
    </submittedName>
    <submittedName>
        <fullName evidence="3">Spore germination protein GerM</fullName>
    </submittedName>
</protein>
<comment type="caution">
    <text evidence="2">The sequence shown here is derived from an EMBL/GenBank/DDBJ whole genome shotgun (WGS) entry which is preliminary data.</text>
</comment>
<dbReference type="OrthoDB" id="9809406at2"/>
<dbReference type="Proteomes" id="UP000092605">
    <property type="component" value="Unassembled WGS sequence"/>
</dbReference>
<reference evidence="2 4" key="1">
    <citation type="submission" date="2016-02" db="EMBL/GenBank/DDBJ databases">
        <title>Draft genome sequence for Clostridium paradoxum JW-YL-7.</title>
        <authorList>
            <person name="Utturkar S.M."/>
            <person name="Lancaster A."/>
            <person name="Poole F.L."/>
            <person name="Adams M.W."/>
            <person name="Brown S.D."/>
        </authorList>
    </citation>
    <scope>NUCLEOTIDE SEQUENCE [LARGE SCALE GENOMIC DNA]</scope>
    <source>
        <strain evidence="2 4">JW-YL-7</strain>
    </source>
</reference>
<keyword evidence="2" id="KW-0449">Lipoprotein</keyword>